<evidence type="ECO:0000256" key="3">
    <source>
        <dbReference type="ARBA" id="ARBA00022695"/>
    </source>
</evidence>
<dbReference type="Pfam" id="PF02457">
    <property type="entry name" value="DAC"/>
    <property type="match status" value="1"/>
</dbReference>
<dbReference type="GO" id="GO:0005524">
    <property type="term" value="F:ATP binding"/>
    <property type="evidence" value="ECO:0007669"/>
    <property type="project" value="UniProtKB-UniRule"/>
</dbReference>
<dbReference type="eggNOG" id="COG1624">
    <property type="taxonomic scope" value="Bacteria"/>
</dbReference>
<evidence type="ECO:0000256" key="6">
    <source>
        <dbReference type="HAMAP-Rule" id="MF_01499"/>
    </source>
</evidence>
<gene>
    <name evidence="6" type="primary">dacA</name>
    <name evidence="8" type="ordered locus">Sfum_3455</name>
</gene>
<dbReference type="PROSITE" id="PS51794">
    <property type="entry name" value="DAC"/>
    <property type="match status" value="1"/>
</dbReference>
<comment type="caution">
    <text evidence="6">Lacks conserved residue(s) required for the propagation of feature annotation.</text>
</comment>
<dbReference type="HAMAP" id="MF_01499">
    <property type="entry name" value="DacA"/>
    <property type="match status" value="1"/>
</dbReference>
<keyword evidence="6" id="KW-1003">Cell membrane</keyword>
<keyword evidence="9" id="KW-1185">Reference proteome</keyword>
<dbReference type="Gene3D" id="2.170.120.30">
    <property type="match status" value="1"/>
</dbReference>
<dbReference type="InterPro" id="IPR012505">
    <property type="entry name" value="YbbR"/>
</dbReference>
<dbReference type="Proteomes" id="UP000001784">
    <property type="component" value="Chromosome"/>
</dbReference>
<evidence type="ECO:0000256" key="1">
    <source>
        <dbReference type="ARBA" id="ARBA00000877"/>
    </source>
</evidence>
<organism evidence="8 9">
    <name type="scientific">Syntrophobacter fumaroxidans (strain DSM 10017 / MPOB)</name>
    <dbReference type="NCBI Taxonomy" id="335543"/>
    <lineage>
        <taxon>Bacteria</taxon>
        <taxon>Pseudomonadati</taxon>
        <taxon>Thermodesulfobacteriota</taxon>
        <taxon>Syntrophobacteria</taxon>
        <taxon>Syntrophobacterales</taxon>
        <taxon>Syntrophobacteraceae</taxon>
        <taxon>Syntrophobacter</taxon>
    </lineage>
</organism>
<dbReference type="GO" id="GO:0106408">
    <property type="term" value="F:diadenylate cyclase activity"/>
    <property type="evidence" value="ECO:0007669"/>
    <property type="project" value="UniProtKB-EC"/>
</dbReference>
<name>A0LNX4_SYNFM</name>
<dbReference type="AlphaFoldDB" id="A0LNX4"/>
<dbReference type="EMBL" id="CP000478">
    <property type="protein sequence ID" value="ABK19126.1"/>
    <property type="molecule type" value="Genomic_DNA"/>
</dbReference>
<keyword evidence="6" id="KW-0472">Membrane</keyword>
<evidence type="ECO:0000256" key="4">
    <source>
        <dbReference type="ARBA" id="ARBA00022741"/>
    </source>
</evidence>
<dbReference type="RefSeq" id="WP_011700251.1">
    <property type="nucleotide sequence ID" value="NC_008554.1"/>
</dbReference>
<feature type="domain" description="DAC" evidence="7">
    <location>
        <begin position="83"/>
        <end position="240"/>
    </location>
</feature>
<dbReference type="PANTHER" id="PTHR34185:SF1">
    <property type="entry name" value="DIADENYLATE CYCLASE"/>
    <property type="match status" value="1"/>
</dbReference>
<feature type="transmembrane region" description="Helical" evidence="6">
    <location>
        <begin position="21"/>
        <end position="51"/>
    </location>
</feature>
<evidence type="ECO:0000259" key="7">
    <source>
        <dbReference type="PROSITE" id="PS51794"/>
    </source>
</evidence>
<feature type="transmembrane region" description="Helical" evidence="6">
    <location>
        <begin position="57"/>
        <end position="82"/>
    </location>
</feature>
<dbReference type="STRING" id="335543.Sfum_3455"/>
<comment type="subunit">
    <text evidence="6">Probably a homodimer.</text>
</comment>
<protein>
    <recommendedName>
        <fullName evidence="6">Diadenylate cyclase</fullName>
        <shortName evidence="6">DAC</shortName>
        <ecNumber evidence="6">2.7.7.85</ecNumber>
    </recommendedName>
    <alternativeName>
        <fullName evidence="6">Cyclic-di-AMP synthase</fullName>
        <shortName evidence="6">c-di-AMP synthase</shortName>
    </alternativeName>
</protein>
<evidence type="ECO:0000313" key="8">
    <source>
        <dbReference type="EMBL" id="ABK19126.1"/>
    </source>
</evidence>
<dbReference type="InterPro" id="IPR034701">
    <property type="entry name" value="CdaA"/>
</dbReference>
<evidence type="ECO:0000256" key="2">
    <source>
        <dbReference type="ARBA" id="ARBA00022679"/>
    </source>
</evidence>
<comment type="catalytic activity">
    <reaction evidence="1 6">
        <text>2 ATP = 3',3'-c-di-AMP + 2 diphosphate</text>
        <dbReference type="Rhea" id="RHEA:35655"/>
        <dbReference type="ChEBI" id="CHEBI:30616"/>
        <dbReference type="ChEBI" id="CHEBI:33019"/>
        <dbReference type="ChEBI" id="CHEBI:71500"/>
        <dbReference type="EC" id="2.7.7.85"/>
    </reaction>
</comment>
<comment type="function">
    <text evidence="6">Catalyzes the condensation of 2 ATP molecules into cyclic di-AMP (c-di-AMP), a second messenger used to regulate differing processes in different bacteria.</text>
</comment>
<proteinExistence type="inferred from homology"/>
<evidence type="ECO:0000313" key="9">
    <source>
        <dbReference type="Proteomes" id="UP000001784"/>
    </source>
</evidence>
<evidence type="ECO:0000256" key="5">
    <source>
        <dbReference type="ARBA" id="ARBA00022840"/>
    </source>
</evidence>
<dbReference type="GO" id="GO:0004016">
    <property type="term" value="F:adenylate cyclase activity"/>
    <property type="evidence" value="ECO:0007669"/>
    <property type="project" value="UniProtKB-UniRule"/>
</dbReference>
<dbReference type="HOGENOM" id="CLU_028956_0_0_7"/>
<keyword evidence="2 6" id="KW-0808">Transferase</keyword>
<sequence precursor="true">MAKFLAFLSSIRWQDPVDIIIISYILLRVYILFQGTNAFGVLVGITSLWILQEVAGSIGLILTSSAIQGITAAAAIITIVVFRNEIRSALQLRNLKAFLWGFPSREEAAPIDIIVDSLYQMGKRRIGALIVFPGKEDLSEAIHGGIPWNGTVSQEMLLSIFWPKNPVHDGAAIIRGRQVVEVGVLLPLSQRQDLPSYYGTRHRAAAGLAERSDALVVAVSEERGRVTVAKDNRISPVAQPEELLQILRRHLNIMDGAPGLRKKRERIRLTVAAVLSFLIVTAIWFGFTRSQDTIIALNVPIEYANRPPNFEILDTSVDEAKLQLYGSSALVKSLRSGQVQVRLDLSKASEGRNVIPLTQDNIVLPPGVVLNKIQPSTIEVTLDVPTTRELPLQVDWVGKLPENLVMVRTTVSPETVRVIGGSKILEKVTTIYTSPVRLDNLSKSGTVNTTLVLTPPSLKLTSDSSERVTVTYVLEDRGRGDRR</sequence>
<keyword evidence="6" id="KW-0812">Transmembrane</keyword>
<accession>A0LNX4</accession>
<keyword evidence="4 6" id="KW-0547">Nucleotide-binding</keyword>
<dbReference type="Gene3D" id="2.170.120.40">
    <property type="entry name" value="YbbR-like domain"/>
    <property type="match status" value="1"/>
</dbReference>
<feature type="transmembrane region" description="Helical" evidence="6">
    <location>
        <begin position="269"/>
        <end position="287"/>
    </location>
</feature>
<dbReference type="InterPro" id="IPR050338">
    <property type="entry name" value="DisA"/>
</dbReference>
<keyword evidence="6" id="KW-1133">Transmembrane helix</keyword>
<reference evidence="8 9" key="1">
    <citation type="submission" date="2006-10" db="EMBL/GenBank/DDBJ databases">
        <title>Complete sequence of Syntrophobacter fumaroxidans MPOB.</title>
        <authorList>
            <consortium name="US DOE Joint Genome Institute"/>
            <person name="Copeland A."/>
            <person name="Lucas S."/>
            <person name="Lapidus A."/>
            <person name="Barry K."/>
            <person name="Detter J.C."/>
            <person name="Glavina del Rio T."/>
            <person name="Hammon N."/>
            <person name="Israni S."/>
            <person name="Pitluck S."/>
            <person name="Goltsman E.G."/>
            <person name="Martinez M."/>
            <person name="Schmutz J."/>
            <person name="Larimer F."/>
            <person name="Land M."/>
            <person name="Hauser L."/>
            <person name="Kyrpides N."/>
            <person name="Kim E."/>
            <person name="Boone D.R."/>
            <person name="Brockman F."/>
            <person name="Culley D."/>
            <person name="Ferry J."/>
            <person name="Gunsalus R."/>
            <person name="McInerney M.J."/>
            <person name="Morrison M."/>
            <person name="Plugge C."/>
            <person name="Rohlin L."/>
            <person name="Scholten J."/>
            <person name="Sieber J."/>
            <person name="Stams A.J.M."/>
            <person name="Worm P."/>
            <person name="Henstra A.M."/>
            <person name="Richardson P."/>
        </authorList>
    </citation>
    <scope>NUCLEOTIDE SEQUENCE [LARGE SCALE GENOMIC DNA]</scope>
    <source>
        <strain evidence="9">DSM 10017 / MPOB</strain>
    </source>
</reference>
<dbReference type="EC" id="2.7.7.85" evidence="6"/>
<keyword evidence="5 6" id="KW-0067">ATP-binding</keyword>
<keyword evidence="3 6" id="KW-0548">Nucleotidyltransferase</keyword>
<dbReference type="KEGG" id="sfu:Sfum_3455"/>
<dbReference type="SUPFAM" id="SSF143597">
    <property type="entry name" value="YojJ-like"/>
    <property type="match status" value="1"/>
</dbReference>
<dbReference type="InterPro" id="IPR036888">
    <property type="entry name" value="DNA_integrity_DisA_N_sf"/>
</dbReference>
<comment type="similarity">
    <text evidence="6">Belongs to the adenylate cyclase family. DacA/CdaA subfamily.</text>
</comment>
<dbReference type="Gene3D" id="3.40.1700.10">
    <property type="entry name" value="DNA integrity scanning protein, DisA, N-terminal domain"/>
    <property type="match status" value="1"/>
</dbReference>
<dbReference type="InParanoid" id="A0LNX4"/>
<dbReference type="OrthoDB" id="9807385at2"/>
<dbReference type="Pfam" id="PF07949">
    <property type="entry name" value="YbbR"/>
    <property type="match status" value="2"/>
</dbReference>
<dbReference type="PANTHER" id="PTHR34185">
    <property type="entry name" value="DIADENYLATE CYCLASE"/>
    <property type="match status" value="1"/>
</dbReference>
<dbReference type="InterPro" id="IPR003390">
    <property type="entry name" value="DNA_integrity_scan_DisA_N"/>
</dbReference>
<dbReference type="GO" id="GO:0006171">
    <property type="term" value="P:cAMP biosynthetic process"/>
    <property type="evidence" value="ECO:0007669"/>
    <property type="project" value="InterPro"/>
</dbReference>
<keyword evidence="6" id="KW-0997">Cell inner membrane</keyword>